<keyword evidence="3" id="KW-0963">Cytoplasm</keyword>
<dbReference type="EMBL" id="VZTJ01005714">
    <property type="protein sequence ID" value="NXC09514.1"/>
    <property type="molecule type" value="Genomic_DNA"/>
</dbReference>
<dbReference type="GO" id="GO:1904158">
    <property type="term" value="P:axonemal central apparatus assembly"/>
    <property type="evidence" value="ECO:0007669"/>
    <property type="project" value="TreeGrafter"/>
</dbReference>
<dbReference type="AlphaFoldDB" id="A0A7K8GYI1"/>
<feature type="non-terminal residue" evidence="7">
    <location>
        <position position="1"/>
    </location>
</feature>
<protein>
    <submittedName>
        <fullName evidence="7">HYDIN protein</fullName>
    </submittedName>
</protein>
<name>A0A7K8GYI1_ORTSP</name>
<evidence type="ECO:0000313" key="7">
    <source>
        <dbReference type="EMBL" id="NXC09514.1"/>
    </source>
</evidence>
<keyword evidence="4" id="KW-0969">Cilium</keyword>
<reference evidence="7 8" key="1">
    <citation type="submission" date="2019-09" db="EMBL/GenBank/DDBJ databases">
        <title>Bird 10,000 Genomes (B10K) Project - Family phase.</title>
        <authorList>
            <person name="Zhang G."/>
        </authorList>
    </citation>
    <scope>NUCLEOTIDE SEQUENCE [LARGE SCALE GENOMIC DNA]</scope>
    <source>
        <strain evidence="7">B10K-DU-029-32</strain>
        <tissue evidence="7">Liver or heart</tissue>
    </source>
</reference>
<gene>
    <name evidence="7" type="primary">Hydin_2</name>
    <name evidence="7" type="ORF">ORTSPA_R14412</name>
</gene>
<evidence type="ECO:0000256" key="3">
    <source>
        <dbReference type="ARBA" id="ARBA00022490"/>
    </source>
</evidence>
<evidence type="ECO:0000259" key="6">
    <source>
        <dbReference type="Pfam" id="PF22544"/>
    </source>
</evidence>
<comment type="subcellular location">
    <subcellularLocation>
        <location evidence="1">Cell projection</location>
        <location evidence="1">Cilium</location>
    </subcellularLocation>
    <subcellularLocation>
        <location evidence="2">Cytoplasm</location>
    </subcellularLocation>
</comment>
<feature type="domain" description="HYDIN/VesB/CFA65-like Ig-like" evidence="6">
    <location>
        <begin position="710"/>
        <end position="784"/>
    </location>
</feature>
<feature type="domain" description="HYDIN/VesB/CFA65-like Ig-like" evidence="6">
    <location>
        <begin position="97"/>
        <end position="190"/>
    </location>
</feature>
<accession>A0A7K8GYI1</accession>
<dbReference type="InterPro" id="IPR013783">
    <property type="entry name" value="Ig-like_fold"/>
</dbReference>
<dbReference type="InterPro" id="IPR053879">
    <property type="entry name" value="HYDIN_VesB_CFA65-like_Ig"/>
</dbReference>
<feature type="domain" description="HYDIN/VesB/CFA65-like Ig-like" evidence="6">
    <location>
        <begin position="359"/>
        <end position="459"/>
    </location>
</feature>
<evidence type="ECO:0000256" key="4">
    <source>
        <dbReference type="ARBA" id="ARBA00023069"/>
    </source>
</evidence>
<dbReference type="GO" id="GO:0005930">
    <property type="term" value="C:axoneme"/>
    <property type="evidence" value="ECO:0007669"/>
    <property type="project" value="TreeGrafter"/>
</dbReference>
<dbReference type="Pfam" id="PF22544">
    <property type="entry name" value="HYDIN_VesB_CFA65-like_Ig"/>
    <property type="match status" value="3"/>
</dbReference>
<dbReference type="InterPro" id="IPR033305">
    <property type="entry name" value="Hydin-like"/>
</dbReference>
<keyword evidence="5" id="KW-0966">Cell projection</keyword>
<dbReference type="GO" id="GO:0003341">
    <property type="term" value="P:cilium movement"/>
    <property type="evidence" value="ECO:0007669"/>
    <property type="project" value="TreeGrafter"/>
</dbReference>
<dbReference type="PANTHER" id="PTHR23053">
    <property type="entry name" value="DLEC1 DELETED IN LUNG AND ESOPHAGEAL CANCER 1"/>
    <property type="match status" value="1"/>
</dbReference>
<evidence type="ECO:0000256" key="5">
    <source>
        <dbReference type="ARBA" id="ARBA00023273"/>
    </source>
</evidence>
<comment type="caution">
    <text evidence="7">The sequence shown here is derived from an EMBL/GenBank/DDBJ whole genome shotgun (WGS) entry which is preliminary data.</text>
</comment>
<dbReference type="Gene3D" id="2.60.40.10">
    <property type="entry name" value="Immunoglobulins"/>
    <property type="match status" value="7"/>
</dbReference>
<keyword evidence="8" id="KW-1185">Reference proteome</keyword>
<evidence type="ECO:0000256" key="2">
    <source>
        <dbReference type="ARBA" id="ARBA00004496"/>
    </source>
</evidence>
<dbReference type="PANTHER" id="PTHR23053:SF0">
    <property type="entry name" value="HYDROCEPHALUS-INDUCING PROTEIN HOMOLOG"/>
    <property type="match status" value="1"/>
</dbReference>
<feature type="non-terminal residue" evidence="7">
    <location>
        <position position="821"/>
    </location>
</feature>
<proteinExistence type="predicted"/>
<organism evidence="7 8">
    <name type="scientific">Orthonyx spaldingii</name>
    <name type="common">Chowchilla</name>
    <dbReference type="NCBI Taxonomy" id="38397"/>
    <lineage>
        <taxon>Eukaryota</taxon>
        <taxon>Metazoa</taxon>
        <taxon>Chordata</taxon>
        <taxon>Craniata</taxon>
        <taxon>Vertebrata</taxon>
        <taxon>Euteleostomi</taxon>
        <taxon>Archelosauria</taxon>
        <taxon>Archosauria</taxon>
        <taxon>Dinosauria</taxon>
        <taxon>Saurischia</taxon>
        <taxon>Theropoda</taxon>
        <taxon>Coelurosauria</taxon>
        <taxon>Aves</taxon>
        <taxon>Neognathae</taxon>
        <taxon>Neoaves</taxon>
        <taxon>Telluraves</taxon>
        <taxon>Australaves</taxon>
        <taxon>Passeriformes</taxon>
        <taxon>Corvoidea</taxon>
        <taxon>Orthonychidae</taxon>
        <taxon>Orthonyx</taxon>
    </lineage>
</organism>
<dbReference type="Proteomes" id="UP000526602">
    <property type="component" value="Unassembled WGS sequence"/>
</dbReference>
<evidence type="ECO:0000313" key="8">
    <source>
        <dbReference type="Proteomes" id="UP000526602"/>
    </source>
</evidence>
<sequence>PPEVVFQNFVAHEASEMVLTLLNVDVNDQMVKISMESSPYFQLVFPEDASRRIPPGNSATVRIRFTPDENKDYVHQLLCLTGREKIVVPIRAIGARAILDFPDQLDFSVHPVKCSTQKTLLVRNIGNVEAHYQMSTQSPFSVVPATGTLGVGDTMQVTVGFHPLKTGDHFAALEVCYDTGKKIHTNLHGKAIDVNIGLSTNSVELEKTYITMSNHTTMVIENRSNITTRFQWKALPTEEAENEEKMRLCYSLRSKKKVWVKMEKEKLEKEKGTCKDHIALLREKVREEMAKVQEDPMLFSDDIFSIEPMEGEIGPKCSAEIKVTFKPLEALKYKKVAYCYISGREHRLPLRLKGEGQGPWVELSSHTLNLGNIFVNTPHMYEVELMNKGAIDAPFTFIPSTTNVGYCFKVAPEQGIIAPGGIQTIQISFNATLLGSFEEKLPFHVAGSPTPAILTIKGCVTGPTLHFDVAELDFGDISFGFPCTKTCRLTNTSVVSMAFKLRMSDDGQGPAVTSFDQIRNNTDPSWRKGSQCSVEPREFTITPSQGTILPQGHQDIEVTLCSNTVMEYCRNLLVDLEGIGKAVLALTIRARCLVPRLEVYPDILWFSDCRLNESYEKKFLIVNSTDLPGCYGLLPQERKEDSPVFYSSPKPCGIVQPYSMAEIPVIIKVQTLGKHSTNVVIDVFGDERYPLRPLLRSAGQLADIYPVPWMLDFGRIPALQPNSQTFNLVNEGAVPTDFKLEITRKPHCFVIEPSEGVIPARGEVPVTVTATLDDTGLFNDDVQLFIGNSLKTILLLLAWGTGTTIVIDKPLAPELNLGYQF</sequence>
<evidence type="ECO:0000256" key="1">
    <source>
        <dbReference type="ARBA" id="ARBA00004138"/>
    </source>
</evidence>